<gene>
    <name evidence="4" type="ORF">QWM81_11355</name>
</gene>
<sequence length="688" mass="71230">MRLRTLAVPAMGALTTVMLLANVAYAADPIPPIGAGGLIPEVTGPPSGAGTLYETYSTDLGVWTLDEDLDTGVTEWKNNARYAQHLINQVLMGIIVLVGRACVVITQWAIKGASIDELTGPIVNAVSGAAGTLVPTVLPACLVIGALVAYGNHRKAQGSQMSQIGWLAAAAIFSLSLLTSPAVWVDGINSVRNIGSDVSFTVANAGIGQPGDTPIKLSHKPEFAGDAKNTVMRKAGDAVWRTYVATPWCVAEFGSLEVCEKAGEGLLNEAKKDGGDRGKWLHHNVHGDPDQNSGTYVGDASVDWRQGMNPSGRMMVLLLGIVAVVIYAVLALMLAFASIASLLGALMLLVAGAVFACLWVIPGRPRQWGVKWFDALLGMVLQSCIATLVLSCVLIITVVCTQTAGRLGWLLSSGLSITAAIVAFKLRRLVETIMGSMSGLSGEAGIAGLATAKAGALAGKAAALGARAPFRAGRKTGDLIGKRMSGRGGGSADGAAEGGTVAGVTTRGGRFRSSPPPPPPGEQLTGRGAGQDLAKGPGQSLGKGPGQDLGKGPGQGAGRDGAQSVGAPGGPGTRGKYGRPEGDKAAGERAAQRRGRTAPPQRQSSSLDAMQDRQRARLDRAERRGGQGGQVPKPRRRAASTSDFNFRRMQPSRRPAPSSTPRTLPVQRGSRAALLQQPAGERRTTGDR</sequence>
<feature type="compositionally biased region" description="Basic and acidic residues" evidence="1">
    <location>
        <begin position="610"/>
        <end position="625"/>
    </location>
</feature>
<feature type="chain" id="PRO_5045172793" description="TrbL/VirB6 plasmid conjugal transfer protein" evidence="3">
    <location>
        <begin position="27"/>
        <end position="688"/>
    </location>
</feature>
<keyword evidence="2" id="KW-1133">Transmembrane helix</keyword>
<dbReference type="EMBL" id="JAUEPL010000012">
    <property type="protein sequence ID" value="MDN3294641.1"/>
    <property type="molecule type" value="Genomic_DNA"/>
</dbReference>
<feature type="compositionally biased region" description="Low complexity" evidence="1">
    <location>
        <begin position="652"/>
        <end position="665"/>
    </location>
</feature>
<evidence type="ECO:0008006" key="6">
    <source>
        <dbReference type="Google" id="ProtNLM"/>
    </source>
</evidence>
<accession>A0ABT7Z6C1</accession>
<feature type="transmembrane region" description="Helical" evidence="2">
    <location>
        <begin position="373"/>
        <end position="396"/>
    </location>
</feature>
<feature type="transmembrane region" description="Helical" evidence="2">
    <location>
        <begin position="342"/>
        <end position="361"/>
    </location>
</feature>
<feature type="transmembrane region" description="Helical" evidence="2">
    <location>
        <begin position="86"/>
        <end position="110"/>
    </location>
</feature>
<keyword evidence="2" id="KW-0812">Transmembrane</keyword>
<evidence type="ECO:0000256" key="1">
    <source>
        <dbReference type="SAM" id="MobiDB-lite"/>
    </source>
</evidence>
<organism evidence="4 5">
    <name type="scientific">Streptomyces ficellus</name>
    <dbReference type="NCBI Taxonomy" id="1977088"/>
    <lineage>
        <taxon>Bacteria</taxon>
        <taxon>Bacillati</taxon>
        <taxon>Actinomycetota</taxon>
        <taxon>Actinomycetes</taxon>
        <taxon>Kitasatosporales</taxon>
        <taxon>Streptomycetaceae</taxon>
        <taxon>Streptomyces</taxon>
    </lineage>
</organism>
<dbReference type="RefSeq" id="WP_290111712.1">
    <property type="nucleotide sequence ID" value="NZ_JAUEPL010000012.1"/>
</dbReference>
<reference evidence="4" key="1">
    <citation type="submission" date="2023-06" db="EMBL/GenBank/DDBJ databases">
        <title>WGS-Sequencing of Streptomyces ficellus isolate 21 collected from sand in Gara Djebilet Iron Mine in Algeria.</title>
        <authorList>
            <person name="Zegers G.P."/>
            <person name="Gomez A."/>
            <person name="Gueddou A."/>
            <person name="Zahara A.F."/>
            <person name="Worth M."/>
            <person name="Sevigny J.L."/>
            <person name="Tisa L."/>
        </authorList>
    </citation>
    <scope>NUCLEOTIDE SEQUENCE</scope>
    <source>
        <strain evidence="4">AS11</strain>
    </source>
</reference>
<name>A0ABT7Z6C1_9ACTN</name>
<feature type="transmembrane region" description="Helical" evidence="2">
    <location>
        <begin position="122"/>
        <end position="151"/>
    </location>
</feature>
<feature type="compositionally biased region" description="Gly residues" evidence="1">
    <location>
        <begin position="539"/>
        <end position="559"/>
    </location>
</feature>
<evidence type="ECO:0000256" key="2">
    <source>
        <dbReference type="SAM" id="Phobius"/>
    </source>
</evidence>
<feature type="signal peptide" evidence="3">
    <location>
        <begin position="1"/>
        <end position="26"/>
    </location>
</feature>
<evidence type="ECO:0000313" key="4">
    <source>
        <dbReference type="EMBL" id="MDN3294641.1"/>
    </source>
</evidence>
<feature type="compositionally biased region" description="Basic and acidic residues" evidence="1">
    <location>
        <begin position="578"/>
        <end position="591"/>
    </location>
</feature>
<feature type="compositionally biased region" description="Gly residues" evidence="1">
    <location>
        <begin position="486"/>
        <end position="501"/>
    </location>
</feature>
<feature type="transmembrane region" description="Helical" evidence="2">
    <location>
        <begin position="315"/>
        <end position="336"/>
    </location>
</feature>
<protein>
    <recommendedName>
        <fullName evidence="6">TrbL/VirB6 plasmid conjugal transfer protein</fullName>
    </recommendedName>
</protein>
<keyword evidence="3" id="KW-0732">Signal</keyword>
<comment type="caution">
    <text evidence="4">The sequence shown here is derived from an EMBL/GenBank/DDBJ whole genome shotgun (WGS) entry which is preliminary data.</text>
</comment>
<evidence type="ECO:0000256" key="3">
    <source>
        <dbReference type="SAM" id="SignalP"/>
    </source>
</evidence>
<feature type="transmembrane region" description="Helical" evidence="2">
    <location>
        <begin position="163"/>
        <end position="185"/>
    </location>
</feature>
<proteinExistence type="predicted"/>
<keyword evidence="5" id="KW-1185">Reference proteome</keyword>
<feature type="transmembrane region" description="Helical" evidence="2">
    <location>
        <begin position="408"/>
        <end position="426"/>
    </location>
</feature>
<feature type="region of interest" description="Disordered" evidence="1">
    <location>
        <begin position="477"/>
        <end position="688"/>
    </location>
</feature>
<dbReference type="Proteomes" id="UP001174050">
    <property type="component" value="Unassembled WGS sequence"/>
</dbReference>
<evidence type="ECO:0000313" key="5">
    <source>
        <dbReference type="Proteomes" id="UP001174050"/>
    </source>
</evidence>
<keyword evidence="2" id="KW-0472">Membrane</keyword>